<comment type="caution">
    <text evidence="1">The sequence shown here is derived from an EMBL/GenBank/DDBJ whole genome shotgun (WGS) entry which is preliminary data.</text>
</comment>
<evidence type="ECO:0000313" key="2">
    <source>
        <dbReference type="Proteomes" id="UP001277972"/>
    </source>
</evidence>
<name>A0ACC6M8W2_9BACI</name>
<organism evidence="1 2">
    <name type="scientific">Gracilibacillus pellucidus</name>
    <dbReference type="NCBI Taxonomy" id="3095368"/>
    <lineage>
        <taxon>Bacteria</taxon>
        <taxon>Bacillati</taxon>
        <taxon>Bacillota</taxon>
        <taxon>Bacilli</taxon>
        <taxon>Bacillales</taxon>
        <taxon>Bacillaceae</taxon>
        <taxon>Gracilibacillus</taxon>
    </lineage>
</organism>
<dbReference type="EMBL" id="JAWZSR010000010">
    <property type="protein sequence ID" value="MDX8047306.1"/>
    <property type="molecule type" value="Genomic_DNA"/>
</dbReference>
<sequence length="199" mass="22744">MKKVVIILAILVVAVGIAIYSGEKMVNWFGETWLGDRESEASVKIPEKEENIEEMSDEKAEEKADEQERNSESLQSDLEEALDAIPEEELDLGLGDNPTEDEIISVMHNMSHQKVRAEKKWGKAPMHQKTIEQVYEVIKDSNFTKKEDLLVIVERWKDGDFSRVDKDHNYFWSAQDGTVGKAHGLLSVAEEIDYIESKY</sequence>
<gene>
    <name evidence="1" type="ORF">SH601_15155</name>
</gene>
<protein>
    <submittedName>
        <fullName evidence="1">DUF6241 domain-containing protein</fullName>
    </submittedName>
</protein>
<proteinExistence type="predicted"/>
<accession>A0ACC6M8W2</accession>
<reference evidence="1" key="1">
    <citation type="submission" date="2023-11" db="EMBL/GenBank/DDBJ databases">
        <title>Gracilibacillus pellucida a moderately halophilic bacterium isolated from saline soil in Xinjiang province.</title>
        <authorList>
            <person name="Zhang Z."/>
            <person name="Tan F."/>
            <person name="Wang Y."/>
            <person name="Xia M."/>
        </authorList>
    </citation>
    <scope>NUCLEOTIDE SEQUENCE</scope>
    <source>
        <strain evidence="1">S3-1-1</strain>
    </source>
</reference>
<evidence type="ECO:0000313" key="1">
    <source>
        <dbReference type="EMBL" id="MDX8047306.1"/>
    </source>
</evidence>
<keyword evidence="2" id="KW-1185">Reference proteome</keyword>
<dbReference type="Proteomes" id="UP001277972">
    <property type="component" value="Unassembled WGS sequence"/>
</dbReference>